<name>A0ABT2YI49_9BURK</name>
<dbReference type="EMBL" id="JAJIRN010000007">
    <property type="protein sequence ID" value="MCV2369734.1"/>
    <property type="molecule type" value="Genomic_DNA"/>
</dbReference>
<evidence type="ECO:0000313" key="3">
    <source>
        <dbReference type="EMBL" id="MCV2369734.1"/>
    </source>
</evidence>
<feature type="domain" description="DUF11" evidence="2">
    <location>
        <begin position="180"/>
        <end position="300"/>
    </location>
</feature>
<accession>A0ABT2YI49</accession>
<feature type="chain" id="PRO_5047411587" evidence="1">
    <location>
        <begin position="32"/>
        <end position="307"/>
    </location>
</feature>
<feature type="signal peptide" evidence="1">
    <location>
        <begin position="1"/>
        <end position="31"/>
    </location>
</feature>
<sequence length="307" mass="30329">MFLPAAPTVQPSRIRPMLLMIALSAAALLSACGGGGGGGGSEVTPPPPPADGPDLLLLVTPAGNPVPSGVAQTMATVKLSNVGKGAATTTDVNINADAILQDLKVVNCKSDNPASACPATGSRMTVSNLLPGASLTFEVTGMVKLGTSSTVNVEASASTGSGTQLSSSKMSVGFKAYSVDVGVQATGPTSAVPEGSSFDYVVTVSNKGPDIAKDTSLGLALLSNPVPNAPTLGSISCSATGAAVCPTELKIGVMTLPSLPKDGTLVFTLPYRFAPGVTAGLVFNAGVRATGDVDASNDSALILTPSN</sequence>
<evidence type="ECO:0000256" key="1">
    <source>
        <dbReference type="SAM" id="SignalP"/>
    </source>
</evidence>
<evidence type="ECO:0000259" key="2">
    <source>
        <dbReference type="Pfam" id="PF01345"/>
    </source>
</evidence>
<proteinExistence type="predicted"/>
<keyword evidence="1" id="KW-0732">Signal</keyword>
<dbReference type="InterPro" id="IPR001434">
    <property type="entry name" value="OmcB-like_DUF11"/>
</dbReference>
<reference evidence="3 4" key="1">
    <citation type="submission" date="2021-11" db="EMBL/GenBank/DDBJ databases">
        <authorList>
            <person name="Liang Q."/>
            <person name="Mou H."/>
            <person name="Liu Z."/>
        </authorList>
    </citation>
    <scope>NUCLEOTIDE SEQUENCE [LARGE SCALE GENOMIC DNA]</scope>
    <source>
        <strain evidence="3 4">CHU3</strain>
    </source>
</reference>
<organism evidence="3 4">
    <name type="scientific">Roseateles oligotrophus</name>
    <dbReference type="NCBI Taxonomy" id="1769250"/>
    <lineage>
        <taxon>Bacteria</taxon>
        <taxon>Pseudomonadati</taxon>
        <taxon>Pseudomonadota</taxon>
        <taxon>Betaproteobacteria</taxon>
        <taxon>Burkholderiales</taxon>
        <taxon>Sphaerotilaceae</taxon>
        <taxon>Roseateles</taxon>
    </lineage>
</organism>
<dbReference type="Pfam" id="PF01345">
    <property type="entry name" value="DUF11"/>
    <property type="match status" value="1"/>
</dbReference>
<dbReference type="Proteomes" id="UP001209701">
    <property type="component" value="Unassembled WGS sequence"/>
</dbReference>
<keyword evidence="4" id="KW-1185">Reference proteome</keyword>
<protein>
    <submittedName>
        <fullName evidence="3">DUF11 domain-containing protein</fullName>
    </submittedName>
</protein>
<evidence type="ECO:0000313" key="4">
    <source>
        <dbReference type="Proteomes" id="UP001209701"/>
    </source>
</evidence>
<gene>
    <name evidence="3" type="ORF">LNV07_16765</name>
</gene>
<comment type="caution">
    <text evidence="3">The sequence shown here is derived from an EMBL/GenBank/DDBJ whole genome shotgun (WGS) entry which is preliminary data.</text>
</comment>